<feature type="chain" id="PRO_5035326140" evidence="1">
    <location>
        <begin position="21"/>
        <end position="222"/>
    </location>
</feature>
<keyword evidence="3" id="KW-1185">Reference proteome</keyword>
<feature type="signal peptide" evidence="1">
    <location>
        <begin position="1"/>
        <end position="20"/>
    </location>
</feature>
<accession>A0A8J2QCZ5</accession>
<name>A0A8J2QCZ5_9NEOP</name>
<evidence type="ECO:0000256" key="1">
    <source>
        <dbReference type="SAM" id="SignalP"/>
    </source>
</evidence>
<protein>
    <submittedName>
        <fullName evidence="2">(African queen) hypothetical protein</fullName>
    </submittedName>
</protein>
<evidence type="ECO:0000313" key="3">
    <source>
        <dbReference type="Proteomes" id="UP000789524"/>
    </source>
</evidence>
<reference evidence="2" key="1">
    <citation type="submission" date="2021-09" db="EMBL/GenBank/DDBJ databases">
        <authorList>
            <person name="Martin H S."/>
        </authorList>
    </citation>
    <scope>NUCLEOTIDE SEQUENCE</scope>
</reference>
<organism evidence="2 3">
    <name type="scientific">Danaus chrysippus</name>
    <name type="common">African queen</name>
    <dbReference type="NCBI Taxonomy" id="151541"/>
    <lineage>
        <taxon>Eukaryota</taxon>
        <taxon>Metazoa</taxon>
        <taxon>Ecdysozoa</taxon>
        <taxon>Arthropoda</taxon>
        <taxon>Hexapoda</taxon>
        <taxon>Insecta</taxon>
        <taxon>Pterygota</taxon>
        <taxon>Neoptera</taxon>
        <taxon>Endopterygota</taxon>
        <taxon>Lepidoptera</taxon>
        <taxon>Glossata</taxon>
        <taxon>Ditrysia</taxon>
        <taxon>Papilionoidea</taxon>
        <taxon>Nymphalidae</taxon>
        <taxon>Danainae</taxon>
        <taxon>Danaini</taxon>
        <taxon>Danaina</taxon>
        <taxon>Danaus</taxon>
        <taxon>Anosia</taxon>
    </lineage>
</organism>
<comment type="caution">
    <text evidence="2">The sequence shown here is derived from an EMBL/GenBank/DDBJ whole genome shotgun (WGS) entry which is preliminary data.</text>
</comment>
<keyword evidence="1" id="KW-0732">Signal</keyword>
<dbReference type="EMBL" id="CAKASE010000045">
    <property type="protein sequence ID" value="CAG9560150.1"/>
    <property type="molecule type" value="Genomic_DNA"/>
</dbReference>
<evidence type="ECO:0000313" key="2">
    <source>
        <dbReference type="EMBL" id="CAG9560150.1"/>
    </source>
</evidence>
<sequence>MEYRVHCIWLLLLHIQVISGAPLLQWLQQNQITPIQQQLLELQAMQQYYPISPLGIDTLTNQPQPLIIILPEEQTKTDGNTDPKNGHQYDRMEQLKTKTKEEDDSVVIDAEPIPTIDGRKAVIMLPNGRFSIGDFISAIPFLPIEINVPDTISWIGSGISGIISGIGQRLPFRRPTQNTVSDIIAEANMDGMKTNAQYNPIIVKPLVMLPFGGKRLIFPPQF</sequence>
<dbReference type="AlphaFoldDB" id="A0A8J2QCZ5"/>
<gene>
    <name evidence="2" type="ORF">DCHRY22_LOCUS1869</name>
</gene>
<dbReference type="Proteomes" id="UP000789524">
    <property type="component" value="Unassembled WGS sequence"/>
</dbReference>
<proteinExistence type="predicted"/>
<dbReference type="OrthoDB" id="7330171at2759"/>